<dbReference type="Gene3D" id="3.40.1160.10">
    <property type="entry name" value="Acetylglutamate kinase-like"/>
    <property type="match status" value="1"/>
</dbReference>
<keyword evidence="12" id="KW-1185">Reference proteome</keyword>
<dbReference type="UniPathway" id="UPA00996">
    <property type="reaction ID" value="UER00366"/>
</dbReference>
<dbReference type="PIRSF" id="PIRSF000723">
    <property type="entry name" value="Carbamate_kin"/>
    <property type="match status" value="1"/>
</dbReference>
<organism evidence="11 12">
    <name type="scientific">Pusillibacter faecalis</name>
    <dbReference type="NCBI Taxonomy" id="2714358"/>
    <lineage>
        <taxon>Bacteria</taxon>
        <taxon>Bacillati</taxon>
        <taxon>Bacillota</taxon>
        <taxon>Clostridia</taxon>
        <taxon>Eubacteriales</taxon>
        <taxon>Oscillospiraceae</taxon>
        <taxon>Pusillibacter</taxon>
    </lineage>
</organism>
<dbReference type="CDD" id="cd04235">
    <property type="entry name" value="AAK_CK"/>
    <property type="match status" value="1"/>
</dbReference>
<evidence type="ECO:0000256" key="2">
    <source>
        <dbReference type="ARBA" id="ARBA00011066"/>
    </source>
</evidence>
<keyword evidence="5 9" id="KW-0808">Transferase</keyword>
<evidence type="ECO:0000256" key="7">
    <source>
        <dbReference type="ARBA" id="ARBA00048467"/>
    </source>
</evidence>
<keyword evidence="4" id="KW-0056">Arginine metabolism</keyword>
<evidence type="ECO:0000256" key="9">
    <source>
        <dbReference type="PIRNR" id="PIRNR000723"/>
    </source>
</evidence>
<dbReference type="FunFam" id="3.40.1160.10:FF:000007">
    <property type="entry name" value="Carbamate kinase"/>
    <property type="match status" value="1"/>
</dbReference>
<dbReference type="InterPro" id="IPR036393">
    <property type="entry name" value="AceGlu_kinase-like_sf"/>
</dbReference>
<evidence type="ECO:0000256" key="8">
    <source>
        <dbReference type="NCBIfam" id="TIGR00746"/>
    </source>
</evidence>
<evidence type="ECO:0000256" key="1">
    <source>
        <dbReference type="ARBA" id="ARBA00005118"/>
    </source>
</evidence>
<dbReference type="GO" id="GO:0005829">
    <property type="term" value="C:cytosol"/>
    <property type="evidence" value="ECO:0007669"/>
    <property type="project" value="TreeGrafter"/>
</dbReference>
<dbReference type="EMBL" id="AP023421">
    <property type="protein sequence ID" value="BCK85688.1"/>
    <property type="molecule type" value="Genomic_DNA"/>
</dbReference>
<dbReference type="AlphaFoldDB" id="A0A810QBN5"/>
<comment type="similarity">
    <text evidence="2 9">Belongs to the carbamate kinase family.</text>
</comment>
<evidence type="ECO:0000256" key="4">
    <source>
        <dbReference type="ARBA" id="ARBA00022503"/>
    </source>
</evidence>
<dbReference type="NCBIfam" id="NF009007">
    <property type="entry name" value="PRK12352.1"/>
    <property type="match status" value="1"/>
</dbReference>
<dbReference type="PRINTS" id="PR01469">
    <property type="entry name" value="CARBMTKINASE"/>
</dbReference>
<protein>
    <recommendedName>
        <fullName evidence="3 8">Carbamate kinase</fullName>
    </recommendedName>
</protein>
<dbReference type="InterPro" id="IPR003964">
    <property type="entry name" value="Carb_kinase"/>
</dbReference>
<evidence type="ECO:0000313" key="11">
    <source>
        <dbReference type="EMBL" id="BCK85688.1"/>
    </source>
</evidence>
<evidence type="ECO:0000259" key="10">
    <source>
        <dbReference type="Pfam" id="PF00696"/>
    </source>
</evidence>
<reference evidence="11" key="1">
    <citation type="submission" date="2020-09" db="EMBL/GenBank/DDBJ databases">
        <title>New species isolated from human feces.</title>
        <authorList>
            <person name="Kitahara M."/>
            <person name="Shigeno Y."/>
            <person name="Shime M."/>
            <person name="Matsumoto Y."/>
            <person name="Nakamura S."/>
            <person name="Motooka D."/>
            <person name="Fukuoka S."/>
            <person name="Nishikawa H."/>
            <person name="Benno Y."/>
        </authorList>
    </citation>
    <scope>NUCLEOTIDE SEQUENCE</scope>
    <source>
        <strain evidence="11">MM59</strain>
        <plasmid evidence="11">pMM59_01</plasmid>
    </source>
</reference>
<dbReference type="Pfam" id="PF00696">
    <property type="entry name" value="AA_kinase"/>
    <property type="match status" value="1"/>
</dbReference>
<accession>A0A810QBN5</accession>
<dbReference type="PANTHER" id="PTHR30409:SF1">
    <property type="entry name" value="CARBAMATE KINASE-RELATED"/>
    <property type="match status" value="1"/>
</dbReference>
<gene>
    <name evidence="11" type="ORF">MM59RIKEN_30070</name>
</gene>
<evidence type="ECO:0000313" key="12">
    <source>
        <dbReference type="Proteomes" id="UP000679848"/>
    </source>
</evidence>
<dbReference type="PANTHER" id="PTHR30409">
    <property type="entry name" value="CARBAMATE KINASE"/>
    <property type="match status" value="1"/>
</dbReference>
<dbReference type="Proteomes" id="UP000679848">
    <property type="component" value="Plasmid pMM59_01"/>
</dbReference>
<evidence type="ECO:0000256" key="3">
    <source>
        <dbReference type="ARBA" id="ARBA00013070"/>
    </source>
</evidence>
<dbReference type="SUPFAM" id="SSF53633">
    <property type="entry name" value="Carbamate kinase-like"/>
    <property type="match status" value="1"/>
</dbReference>
<proteinExistence type="inferred from homology"/>
<sequence length="315" mass="33528">MNAGKTRIVVALGGNALQSSKDGATAEAQLAVVQKTCGYLVDLIRKGYEIVIVHGNGPQVGRILLASETAKDVVPAMPFDVCGAMSQGYIGYHIQQALKQKLKENNMDLPVATIVTQVAVDKGDTAFQNPSKPIGPFYSEEEAKKLAEEKGYTVKEDAGRGWRRVVPSPKPVDILEKDTIDSLLGRSIVITCGGGGIPVVKKADGTYEGVAAVIDKDFAAEALAEHVNADVLLILTEVEHVAINFGKPNQENLEKLTAAEARKYMAEGQFAPGSMLPKVEAAVKFVEAKPGKRAIISSLYHAVDAIEGNTGTEIC</sequence>
<dbReference type="InterPro" id="IPR001048">
    <property type="entry name" value="Asp/Glu/Uridylate_kinase"/>
</dbReference>
<evidence type="ECO:0000256" key="5">
    <source>
        <dbReference type="ARBA" id="ARBA00022679"/>
    </source>
</evidence>
<dbReference type="GO" id="GO:0008804">
    <property type="term" value="F:carbamate kinase activity"/>
    <property type="evidence" value="ECO:0007669"/>
    <property type="project" value="UniProtKB-UniRule"/>
</dbReference>
<dbReference type="KEGG" id="pfaa:MM59RIKEN_30070"/>
<name>A0A810QBN5_9FIRM</name>
<dbReference type="NCBIfam" id="TIGR00746">
    <property type="entry name" value="arcC"/>
    <property type="match status" value="1"/>
</dbReference>
<dbReference type="RefSeq" id="WP_213543735.1">
    <property type="nucleotide sequence ID" value="NZ_AP023421.1"/>
</dbReference>
<comment type="pathway">
    <text evidence="1">Metabolic intermediate metabolism; carbamoyl phosphate degradation; CO(2) and NH(3) from carbamoyl phosphate: step 1/1.</text>
</comment>
<comment type="catalytic activity">
    <reaction evidence="7">
        <text>hydrogencarbonate + NH4(+) + ATP = carbamoyl phosphate + ADP + H2O + H(+)</text>
        <dbReference type="Rhea" id="RHEA:10152"/>
        <dbReference type="ChEBI" id="CHEBI:15377"/>
        <dbReference type="ChEBI" id="CHEBI:15378"/>
        <dbReference type="ChEBI" id="CHEBI:17544"/>
        <dbReference type="ChEBI" id="CHEBI:28938"/>
        <dbReference type="ChEBI" id="CHEBI:30616"/>
        <dbReference type="ChEBI" id="CHEBI:58228"/>
        <dbReference type="ChEBI" id="CHEBI:456216"/>
        <dbReference type="EC" id="2.7.2.2"/>
    </reaction>
</comment>
<geneLocation type="plasmid" evidence="11 12">
    <name>pMM59_01</name>
</geneLocation>
<keyword evidence="11" id="KW-0614">Plasmid</keyword>
<dbReference type="GO" id="GO:0019546">
    <property type="term" value="P:L-arginine deiminase pathway"/>
    <property type="evidence" value="ECO:0007669"/>
    <property type="project" value="TreeGrafter"/>
</dbReference>
<keyword evidence="6 9" id="KW-0418">Kinase</keyword>
<feature type="domain" description="Aspartate/glutamate/uridylate kinase" evidence="10">
    <location>
        <begin position="7"/>
        <end position="289"/>
    </location>
</feature>
<evidence type="ECO:0000256" key="6">
    <source>
        <dbReference type="ARBA" id="ARBA00022777"/>
    </source>
</evidence>